<comment type="similarity">
    <text evidence="1">Belongs to the archease family.</text>
</comment>
<keyword evidence="7" id="KW-1185">Reference proteome</keyword>
<evidence type="ECO:0000313" key="7">
    <source>
        <dbReference type="Proteomes" id="UP000316473"/>
    </source>
</evidence>
<evidence type="ECO:0000256" key="4">
    <source>
        <dbReference type="ARBA" id="ARBA00022837"/>
    </source>
</evidence>
<dbReference type="Pfam" id="PF01951">
    <property type="entry name" value="Archease"/>
    <property type="match status" value="1"/>
</dbReference>
<dbReference type="GO" id="GO:0046872">
    <property type="term" value="F:metal ion binding"/>
    <property type="evidence" value="ECO:0007669"/>
    <property type="project" value="UniProtKB-KW"/>
</dbReference>
<reference evidence="6 7" key="1">
    <citation type="submission" date="2019-06" db="EMBL/GenBank/DDBJ databases">
        <title>Nitrosomonas stercoris KYUHI-S whole genome shotgun sequence.</title>
        <authorList>
            <person name="Nakagawa T."/>
            <person name="Tsuchiya Y."/>
            <person name="Takahashi R."/>
        </authorList>
    </citation>
    <scope>NUCLEOTIDE SEQUENCE [LARGE SCALE GENOMIC DNA]</scope>
    <source>
        <strain evidence="6 7">KYUHI-S</strain>
    </source>
</reference>
<evidence type="ECO:0000259" key="5">
    <source>
        <dbReference type="Pfam" id="PF01951"/>
    </source>
</evidence>
<proteinExistence type="inferred from homology"/>
<dbReference type="KEGG" id="nst:Nstercoris_01602"/>
<protein>
    <submittedName>
        <fullName evidence="6">Protein archease</fullName>
    </submittedName>
</protein>
<accession>A0A4Y1YNS1</accession>
<dbReference type="InterPro" id="IPR023572">
    <property type="entry name" value="Archease_dom"/>
</dbReference>
<dbReference type="InterPro" id="IPR036820">
    <property type="entry name" value="Archease_dom_sf"/>
</dbReference>
<sequence>MTPPSIHPMSPDKVIDYFEHDADVGIVGRGATLEQAFENAARAMFAIITNIDAVVPKTVITVEFEETDPELALVIWLNHILGTARQHGMVFNHFQLRRTHNHWLGELHGEPWRDNLERGTEVKGATLTMLSVQSTKGIWEARCVVDV</sequence>
<organism evidence="6 7">
    <name type="scientific">Nitrosomonas stercoris</name>
    <dbReference type="NCBI Taxonomy" id="1444684"/>
    <lineage>
        <taxon>Bacteria</taxon>
        <taxon>Pseudomonadati</taxon>
        <taxon>Pseudomonadota</taxon>
        <taxon>Betaproteobacteria</taxon>
        <taxon>Nitrosomonadales</taxon>
        <taxon>Nitrosomonadaceae</taxon>
        <taxon>Nitrosomonas</taxon>
    </lineage>
</organism>
<evidence type="ECO:0000313" key="6">
    <source>
        <dbReference type="EMBL" id="BBL35339.1"/>
    </source>
</evidence>
<dbReference type="PANTHER" id="PTHR12682:SF11">
    <property type="entry name" value="PROTEIN ARCHEASE"/>
    <property type="match status" value="1"/>
</dbReference>
<keyword evidence="2" id="KW-0819">tRNA processing</keyword>
<dbReference type="PANTHER" id="PTHR12682">
    <property type="entry name" value="ARCHEASE"/>
    <property type="match status" value="1"/>
</dbReference>
<name>A0A4Y1YNS1_9PROT</name>
<dbReference type="GO" id="GO:0008033">
    <property type="term" value="P:tRNA processing"/>
    <property type="evidence" value="ECO:0007669"/>
    <property type="project" value="UniProtKB-KW"/>
</dbReference>
<keyword evidence="4" id="KW-0106">Calcium</keyword>
<keyword evidence="3" id="KW-0479">Metal-binding</keyword>
<evidence type="ECO:0000256" key="2">
    <source>
        <dbReference type="ARBA" id="ARBA00022694"/>
    </source>
</evidence>
<dbReference type="Proteomes" id="UP000316473">
    <property type="component" value="Chromosome"/>
</dbReference>
<dbReference type="EMBL" id="AP019755">
    <property type="protein sequence ID" value="BBL35339.1"/>
    <property type="molecule type" value="Genomic_DNA"/>
</dbReference>
<feature type="domain" description="Archease" evidence="5">
    <location>
        <begin position="17"/>
        <end position="147"/>
    </location>
</feature>
<evidence type="ECO:0000256" key="3">
    <source>
        <dbReference type="ARBA" id="ARBA00022723"/>
    </source>
</evidence>
<dbReference type="SUPFAM" id="SSF69819">
    <property type="entry name" value="MTH1598-like"/>
    <property type="match status" value="1"/>
</dbReference>
<dbReference type="InterPro" id="IPR002804">
    <property type="entry name" value="Archease"/>
</dbReference>
<gene>
    <name evidence="6" type="ORF">Nstercoris_01602</name>
</gene>
<dbReference type="Gene3D" id="3.55.10.10">
    <property type="entry name" value="Archease domain"/>
    <property type="match status" value="1"/>
</dbReference>
<dbReference type="AlphaFoldDB" id="A0A4Y1YNS1"/>
<evidence type="ECO:0000256" key="1">
    <source>
        <dbReference type="ARBA" id="ARBA00007963"/>
    </source>
</evidence>